<accession>A0A1U7PL43</accession>
<dbReference type="GO" id="GO:0017168">
    <property type="term" value="F:5-oxoprolinase (ATP-hydrolyzing) activity"/>
    <property type="evidence" value="ECO:0007669"/>
    <property type="project" value="TreeGrafter"/>
</dbReference>
<evidence type="ECO:0000313" key="3">
    <source>
        <dbReference type="Proteomes" id="UP000187550"/>
    </source>
</evidence>
<protein>
    <submittedName>
        <fullName evidence="2">N-methylhydantoinase B</fullName>
    </submittedName>
</protein>
<dbReference type="STRING" id="550447.SAMN05428946_0919"/>
<organism evidence="2 3">
    <name type="scientific">Edaphobacillus lindanitolerans</name>
    <dbReference type="NCBI Taxonomy" id="550447"/>
    <lineage>
        <taxon>Bacteria</taxon>
        <taxon>Bacillati</taxon>
        <taxon>Bacillota</taxon>
        <taxon>Bacilli</taxon>
        <taxon>Bacillales</taxon>
        <taxon>Bacillaceae</taxon>
        <taxon>Edaphobacillus</taxon>
    </lineage>
</organism>
<evidence type="ECO:0000259" key="1">
    <source>
        <dbReference type="Pfam" id="PF02538"/>
    </source>
</evidence>
<dbReference type="GO" id="GO:0005829">
    <property type="term" value="C:cytosol"/>
    <property type="evidence" value="ECO:0007669"/>
    <property type="project" value="TreeGrafter"/>
</dbReference>
<keyword evidence="3" id="KW-1185">Reference proteome</keyword>
<dbReference type="InterPro" id="IPR003692">
    <property type="entry name" value="Hydantoinase_B"/>
</dbReference>
<dbReference type="PANTHER" id="PTHR11365:SF23">
    <property type="entry name" value="HYPOTHETICAL 5-OXOPROLINASE (EUROFUNG)-RELATED"/>
    <property type="match status" value="1"/>
</dbReference>
<sequence length="602" mass="65394">MNATKLQDPFTLEIVKDTLLSIGDEMFHTLARTSMSPIIYEVLDFACGLTDRKGQLLTQGNGVAGFIGTLSYMVKDVLESYPDQEDIRNGDIFIINDPYGGGGTHLSDVGLIMPIFHDEELVGFSANKAHWTEVGGKDAGSFTNDSTDIYQEGLQFPCVKLAEAGKLNDALVKMIRANVRFPDLSIGDMWAQIAALKIGEKRLNELYQKYSRDTVGASIELLLNQGEQMARTAIRNLPKGVYTARNYIDGDGLGNGPFPIQVKVTITDDEFICDFTGSHPQVPGPVNGSYTTLVTDVRTVFLAITNPSQDANDGVFRPLQVIAEKGSVFAAERPAPVSNYWESGSSGGDLVWQALAPVLPERLNAGHFLSVCSVTVSGRQPDSDEMFLIVEPSVGGWGAGKGQDGARGQFCIGDGETYNIPVEVAESRYGVMVDSYRLRCDGKGTGEYIGGSGVVRAYRAMTDGQLATVTYGRHLFAPWGVNGGEEGSPNEFVVIKQDGTKDGPYGMYARYRLNKGDVLELSTGTGGGYGHPFLRSAERIQKDVKNGYFTVEDAKVKFGVILDSETLDILGESAERANYGGINDDIKERRFDHVGRIGQTRI</sequence>
<dbReference type="Pfam" id="PF02538">
    <property type="entry name" value="Hydantoinase_B"/>
    <property type="match status" value="1"/>
</dbReference>
<feature type="domain" description="Hydantoinase B/oxoprolinase" evidence="1">
    <location>
        <begin position="8"/>
        <end position="532"/>
    </location>
</feature>
<name>A0A1U7PL43_9BACI</name>
<dbReference type="PANTHER" id="PTHR11365">
    <property type="entry name" value="5-OXOPROLINASE RELATED"/>
    <property type="match status" value="1"/>
</dbReference>
<dbReference type="InterPro" id="IPR045079">
    <property type="entry name" value="Oxoprolinase-like"/>
</dbReference>
<dbReference type="Proteomes" id="UP000187550">
    <property type="component" value="Unassembled WGS sequence"/>
</dbReference>
<dbReference type="EMBL" id="FTPL01000001">
    <property type="protein sequence ID" value="SIT72931.1"/>
    <property type="molecule type" value="Genomic_DNA"/>
</dbReference>
<gene>
    <name evidence="2" type="ORF">SAMN05428946_0919</name>
</gene>
<evidence type="ECO:0000313" key="2">
    <source>
        <dbReference type="EMBL" id="SIT72931.1"/>
    </source>
</evidence>
<dbReference type="AlphaFoldDB" id="A0A1U7PL43"/>
<dbReference type="RefSeq" id="WP_084186544.1">
    <property type="nucleotide sequence ID" value="NZ_FTPL01000001.1"/>
</dbReference>
<dbReference type="OrthoDB" id="102473at2"/>
<proteinExistence type="predicted"/>
<dbReference type="GO" id="GO:0006749">
    <property type="term" value="P:glutathione metabolic process"/>
    <property type="evidence" value="ECO:0007669"/>
    <property type="project" value="TreeGrafter"/>
</dbReference>
<reference evidence="3" key="1">
    <citation type="submission" date="2017-01" db="EMBL/GenBank/DDBJ databases">
        <authorList>
            <person name="Varghese N."/>
            <person name="Submissions S."/>
        </authorList>
    </citation>
    <scope>NUCLEOTIDE SEQUENCE [LARGE SCALE GENOMIC DNA]</scope>
    <source>
        <strain evidence="3">MNA4</strain>
    </source>
</reference>